<dbReference type="GO" id="GO:0080120">
    <property type="term" value="P:CAAX-box protein maturation"/>
    <property type="evidence" value="ECO:0007669"/>
    <property type="project" value="UniProtKB-ARBA"/>
</dbReference>
<feature type="transmembrane region" description="Helical" evidence="1">
    <location>
        <begin position="171"/>
        <end position="193"/>
    </location>
</feature>
<evidence type="ECO:0000259" key="2">
    <source>
        <dbReference type="Pfam" id="PF02517"/>
    </source>
</evidence>
<dbReference type="PANTHER" id="PTHR35797">
    <property type="entry name" value="PROTEASE-RELATED"/>
    <property type="match status" value="1"/>
</dbReference>
<evidence type="ECO:0000313" key="4">
    <source>
        <dbReference type="Proteomes" id="UP000199478"/>
    </source>
</evidence>
<keyword evidence="4" id="KW-1185">Reference proteome</keyword>
<dbReference type="InterPro" id="IPR003675">
    <property type="entry name" value="Rce1/LyrA-like_dom"/>
</dbReference>
<dbReference type="InterPro" id="IPR042150">
    <property type="entry name" value="MmRce1-like"/>
</dbReference>
<dbReference type="OrthoDB" id="3693644at2"/>
<dbReference type="PANTHER" id="PTHR35797:SF1">
    <property type="entry name" value="PROTEASE"/>
    <property type="match status" value="1"/>
</dbReference>
<dbReference type="GO" id="GO:0004175">
    <property type="term" value="F:endopeptidase activity"/>
    <property type="evidence" value="ECO:0007669"/>
    <property type="project" value="UniProtKB-ARBA"/>
</dbReference>
<proteinExistence type="predicted"/>
<feature type="domain" description="CAAX prenyl protease 2/Lysostaphin resistance protein A-like" evidence="2">
    <location>
        <begin position="109"/>
        <end position="214"/>
    </location>
</feature>
<keyword evidence="1" id="KW-0812">Transmembrane</keyword>
<keyword evidence="1" id="KW-0472">Membrane</keyword>
<feature type="transmembrane region" description="Helical" evidence="1">
    <location>
        <begin position="72"/>
        <end position="94"/>
    </location>
</feature>
<protein>
    <submittedName>
        <fullName evidence="3">CAAX protease self-immunity</fullName>
    </submittedName>
</protein>
<evidence type="ECO:0000313" key="3">
    <source>
        <dbReference type="EMBL" id="SFR33384.1"/>
    </source>
</evidence>
<organism evidence="3 4">
    <name type="scientific">Yoonia tamlensis</name>
    <dbReference type="NCBI Taxonomy" id="390270"/>
    <lineage>
        <taxon>Bacteria</taxon>
        <taxon>Pseudomonadati</taxon>
        <taxon>Pseudomonadota</taxon>
        <taxon>Alphaproteobacteria</taxon>
        <taxon>Rhodobacterales</taxon>
        <taxon>Paracoccaceae</taxon>
        <taxon>Yoonia</taxon>
    </lineage>
</organism>
<feature type="transmembrane region" description="Helical" evidence="1">
    <location>
        <begin position="106"/>
        <end position="123"/>
    </location>
</feature>
<feature type="transmembrane region" description="Helical" evidence="1">
    <location>
        <begin position="7"/>
        <end position="27"/>
    </location>
</feature>
<keyword evidence="3" id="KW-0378">Hydrolase</keyword>
<keyword evidence="1" id="KW-1133">Transmembrane helix</keyword>
<dbReference type="EMBL" id="FOYP01000001">
    <property type="protein sequence ID" value="SFR33384.1"/>
    <property type="molecule type" value="Genomic_DNA"/>
</dbReference>
<sequence>MTPHWRGIAIFVGGTYGLSILGCLLVAQGHDIGGLMFILSPLLTAVGLRVIGREGWKTAGLRLNLRGNGFDYALALLVFPALVLVSLLMGAQLGALSFTDGFLPRYFPAILAMLPVTMFYAVCEEFGWRGYLEPQLETLGVPDLRRHLLVGVIWTLWHIPYLATFGQMADIPVLLFIPIYLTETLAMAVWYGVSRKRSNSVWPAVIAHGGANAIMWPLVVDGMIISHSELWISPRPDAILSMLILVAVAGFVWRGRKR</sequence>
<dbReference type="AlphaFoldDB" id="A0A1I6FU00"/>
<dbReference type="STRING" id="390270.SAMN04488005_0486"/>
<dbReference type="RefSeq" id="WP_090195984.1">
    <property type="nucleotide sequence ID" value="NZ_FOYP01000001.1"/>
</dbReference>
<dbReference type="Pfam" id="PF02517">
    <property type="entry name" value="Rce1-like"/>
    <property type="match status" value="1"/>
</dbReference>
<dbReference type="GO" id="GO:0006508">
    <property type="term" value="P:proteolysis"/>
    <property type="evidence" value="ECO:0007669"/>
    <property type="project" value="UniProtKB-KW"/>
</dbReference>
<feature type="transmembrane region" description="Helical" evidence="1">
    <location>
        <begin position="238"/>
        <end position="255"/>
    </location>
</feature>
<dbReference type="PROSITE" id="PS51257">
    <property type="entry name" value="PROKAR_LIPOPROTEIN"/>
    <property type="match status" value="1"/>
</dbReference>
<dbReference type="Proteomes" id="UP000199478">
    <property type="component" value="Unassembled WGS sequence"/>
</dbReference>
<gene>
    <name evidence="3" type="ORF">SAMN04488005_0486</name>
</gene>
<accession>A0A1I6FU00</accession>
<keyword evidence="3" id="KW-0645">Protease</keyword>
<evidence type="ECO:0000256" key="1">
    <source>
        <dbReference type="SAM" id="Phobius"/>
    </source>
</evidence>
<reference evidence="4" key="1">
    <citation type="submission" date="2016-10" db="EMBL/GenBank/DDBJ databases">
        <authorList>
            <person name="Varghese N."/>
            <person name="Submissions S."/>
        </authorList>
    </citation>
    <scope>NUCLEOTIDE SEQUENCE [LARGE SCALE GENOMIC DNA]</scope>
    <source>
        <strain evidence="4">DSM 26879</strain>
    </source>
</reference>
<feature type="transmembrane region" description="Helical" evidence="1">
    <location>
        <begin position="33"/>
        <end position="51"/>
    </location>
</feature>
<name>A0A1I6FU00_9RHOB</name>
<feature type="transmembrane region" description="Helical" evidence="1">
    <location>
        <begin position="144"/>
        <end position="165"/>
    </location>
</feature>
<feature type="transmembrane region" description="Helical" evidence="1">
    <location>
        <begin position="200"/>
        <end position="218"/>
    </location>
</feature>